<proteinExistence type="predicted"/>
<reference evidence="1 2" key="1">
    <citation type="submission" date="2016-10" db="EMBL/GenBank/DDBJ databases">
        <title>The genome sequence of Colletotrichum fioriniae PJ7.</title>
        <authorList>
            <person name="Baroncelli R."/>
        </authorList>
    </citation>
    <scope>NUCLEOTIDE SEQUENCE [LARGE SCALE GENOMIC DNA]</scope>
    <source>
        <strain evidence="1 2">Tom-12</strain>
    </source>
</reference>
<protein>
    <submittedName>
        <fullName evidence="1">Uncharacterized protein</fullName>
    </submittedName>
</protein>
<accession>A0ABQ9R6W2</accession>
<evidence type="ECO:0000313" key="1">
    <source>
        <dbReference type="EMBL" id="KAK1496671.1"/>
    </source>
</evidence>
<gene>
    <name evidence="1" type="ORF">CTAM01_08309</name>
</gene>
<organism evidence="1 2">
    <name type="scientific">Colletotrichum tamarilloi</name>
    <dbReference type="NCBI Taxonomy" id="1209934"/>
    <lineage>
        <taxon>Eukaryota</taxon>
        <taxon>Fungi</taxon>
        <taxon>Dikarya</taxon>
        <taxon>Ascomycota</taxon>
        <taxon>Pezizomycotina</taxon>
        <taxon>Sordariomycetes</taxon>
        <taxon>Hypocreomycetidae</taxon>
        <taxon>Glomerellales</taxon>
        <taxon>Glomerellaceae</taxon>
        <taxon>Colletotrichum</taxon>
        <taxon>Colletotrichum acutatum species complex</taxon>
    </lineage>
</organism>
<name>A0ABQ9R6W2_9PEZI</name>
<keyword evidence="2" id="KW-1185">Reference proteome</keyword>
<dbReference type="GeneID" id="85408568"/>
<sequence>MSLLQADYNVPRKRDQILAQCCDLVQSWEVDAPAPSNLRIGFLHRTVVEFLQRSNIFQLQIPLKHQRYWLAKSFAESGPSLRVQVQEDKSNVGIGVGFLVRSLHTIEQAESQDVLASGPGLLNVCKKMMDDLRTSLDSPGALDSFRLACQIWARTTVAVQATLSTPTQRLPHRKHLFAAVRSVLAGAIYVEAGDPPEMISTDFVDLSLLRELLSRLELPNEQFELIVEFRTFLDRLQNISAFGRPQNAFEACKLMIECGAVLRRSDIEDGAEADSHVWVPTSRETIEAIEDYKIFTEKEVSDLREAFPPEATGMSTELKGQRWWFVPFFR</sequence>
<dbReference type="RefSeq" id="XP_060381173.1">
    <property type="nucleotide sequence ID" value="XM_060524330.1"/>
</dbReference>
<comment type="caution">
    <text evidence="1">The sequence shown here is derived from an EMBL/GenBank/DDBJ whole genome shotgun (WGS) entry which is preliminary data.</text>
</comment>
<evidence type="ECO:0000313" key="2">
    <source>
        <dbReference type="Proteomes" id="UP001227543"/>
    </source>
</evidence>
<dbReference type="EMBL" id="MLFU01000028">
    <property type="protein sequence ID" value="KAK1496671.1"/>
    <property type="molecule type" value="Genomic_DNA"/>
</dbReference>
<dbReference type="Proteomes" id="UP001227543">
    <property type="component" value="Unassembled WGS sequence"/>
</dbReference>